<dbReference type="Proteomes" id="UP000008820">
    <property type="component" value="Chromosome 2"/>
</dbReference>
<dbReference type="PANTHER" id="PTHR24373:SF275">
    <property type="entry name" value="TIR DOMAIN-CONTAINING PROTEIN"/>
    <property type="match status" value="1"/>
</dbReference>
<dbReference type="OrthoDB" id="7739973at2759"/>
<keyword evidence="1" id="KW-0732">Signal</keyword>
<evidence type="ECO:0000313" key="3">
    <source>
        <dbReference type="Proteomes" id="UP000008820"/>
    </source>
</evidence>
<dbReference type="PROSITE" id="PS51450">
    <property type="entry name" value="LRR"/>
    <property type="match status" value="1"/>
</dbReference>
<dbReference type="InParanoid" id="A0A6I8U2H0"/>
<evidence type="ECO:0000313" key="2">
    <source>
        <dbReference type="EnsemblMetazoa" id="AAEL024406-PB"/>
    </source>
</evidence>
<dbReference type="SUPFAM" id="SSF52058">
    <property type="entry name" value="L domain-like"/>
    <property type="match status" value="1"/>
</dbReference>
<name>A0A6I8U2H0_AEDAE</name>
<protein>
    <submittedName>
        <fullName evidence="2">Uncharacterized protein</fullName>
    </submittedName>
</protein>
<dbReference type="Gene3D" id="3.80.10.10">
    <property type="entry name" value="Ribonuclease Inhibitor"/>
    <property type="match status" value="1"/>
</dbReference>
<dbReference type="InterPro" id="IPR032675">
    <property type="entry name" value="LRR_dom_sf"/>
</dbReference>
<dbReference type="PANTHER" id="PTHR24373">
    <property type="entry name" value="SLIT RELATED LEUCINE-RICH REPEAT NEURONAL PROTEIN"/>
    <property type="match status" value="1"/>
</dbReference>
<dbReference type="InterPro" id="IPR001611">
    <property type="entry name" value="Leu-rich_rpt"/>
</dbReference>
<accession>A0A6I8U2H0</accession>
<dbReference type="Gene3D" id="1.20.5.340">
    <property type="match status" value="1"/>
</dbReference>
<sequence length="801" mass="92059">MQLISLALACLFTIFHCQLIGALPNDSVLPMARNGRRTSTQPPDTSAPFLISDRATVMKVNRQRWKELGEAMVRIRQSPDTYRLIASGETADASVIFDGDIRDIHPTLPTPGAKLIFFSYQNVTYGFNFNDARRANLFYQAMSQAKNIIWDPNPKQLNNPPAPPATELSNEQESDDILQVSNQQSQNLAPSYDDADHSTQQRHICTISTEFYDCQIEGVHIKDGEIHEFRPEPHKHITFRDSVLRYLPKSLIDAFPNMTLLNLNQLKITSIENNAFHNAGELEHLYLQENRLKDFPKKVLDGARKLKTLVLSDNSIETMPYNFKNNNNLDNLYINNNNLNLLPSFEYITQLQNFSASRNELGQVDSKQFMKQNKIENIDLSHNKLEKLILRLTSRVLRIVDLSNNKLTQLDITLHMENLNVENNELSSFLVGNECLLKSLKMSNNTLESQPVLSNCQLLEFLDLSKNSLLSFQYPETLSRLRYINLTRNNLFEFSTPKINKNFELVTLDLSHNQLSYLYSMQPFKHLKDLKLNDNAFIAIQKNSLPKSLTLLYVANNEWKCDDVPNWGTLAQDANDDCKNGFTQTEGICCKNYKKAFNDVLNEMMREAYFHERANQNELKGKCTSYQPIRTNDDDLERIRQLAASTDKNKAKVYEQLANTKNSIASSNANLNNLKQNQAQSSSVKRSMAMKIEEKRQMYHVTKEGLLSDKQMLGRVVDYVQERDAFSKTMLNGRKEDTQNTKRLLEQKKLENNQLAANIENINNSSFEFKNKEKELKKQIERLMKEINRNSPSIHGKTGRS</sequence>
<proteinExistence type="predicted"/>
<dbReference type="EnsemblMetazoa" id="AAEL024406-RB">
    <property type="protein sequence ID" value="AAEL024406-PB"/>
    <property type="gene ID" value="AAEL024406"/>
</dbReference>
<reference evidence="2" key="2">
    <citation type="submission" date="2020-05" db="UniProtKB">
        <authorList>
            <consortium name="EnsemblMetazoa"/>
        </authorList>
    </citation>
    <scope>IDENTIFICATION</scope>
    <source>
        <strain evidence="2">LVP_AGWG</strain>
    </source>
</reference>
<organism evidence="2 3">
    <name type="scientific">Aedes aegypti</name>
    <name type="common">Yellowfever mosquito</name>
    <name type="synonym">Culex aegypti</name>
    <dbReference type="NCBI Taxonomy" id="7159"/>
    <lineage>
        <taxon>Eukaryota</taxon>
        <taxon>Metazoa</taxon>
        <taxon>Ecdysozoa</taxon>
        <taxon>Arthropoda</taxon>
        <taxon>Hexapoda</taxon>
        <taxon>Insecta</taxon>
        <taxon>Pterygota</taxon>
        <taxon>Neoptera</taxon>
        <taxon>Endopterygota</taxon>
        <taxon>Diptera</taxon>
        <taxon>Nematocera</taxon>
        <taxon>Culicoidea</taxon>
        <taxon>Culicidae</taxon>
        <taxon>Culicinae</taxon>
        <taxon>Aedini</taxon>
        <taxon>Aedes</taxon>
        <taxon>Stegomyia</taxon>
    </lineage>
</organism>
<keyword evidence="3" id="KW-1185">Reference proteome</keyword>
<reference evidence="2 3" key="1">
    <citation type="submission" date="2017-06" db="EMBL/GenBank/DDBJ databases">
        <title>Aedes aegypti genome working group (AGWG) sequencing and assembly.</title>
        <authorList>
            <consortium name="Aedes aegypti Genome Working Group (AGWG)"/>
            <person name="Matthews B.J."/>
        </authorList>
    </citation>
    <scope>NUCLEOTIDE SEQUENCE [LARGE SCALE GENOMIC DNA]</scope>
    <source>
        <strain evidence="2 3">LVP_AGWG</strain>
    </source>
</reference>
<dbReference type="AlphaFoldDB" id="A0A6I8U2H0"/>
<dbReference type="InterPro" id="IPR050328">
    <property type="entry name" value="Dev_Immune_Receptor"/>
</dbReference>
<evidence type="ECO:0000256" key="1">
    <source>
        <dbReference type="ARBA" id="ARBA00022729"/>
    </source>
</evidence>
<dbReference type="Pfam" id="PF13855">
    <property type="entry name" value="LRR_8"/>
    <property type="match status" value="1"/>
</dbReference>
<dbReference type="SUPFAM" id="SSF50729">
    <property type="entry name" value="PH domain-like"/>
    <property type="match status" value="1"/>
</dbReference>